<dbReference type="STRING" id="763406.A0A1E3NR34"/>
<organism evidence="9 10">
    <name type="scientific">Pichia membranifaciens NRRL Y-2026</name>
    <dbReference type="NCBI Taxonomy" id="763406"/>
    <lineage>
        <taxon>Eukaryota</taxon>
        <taxon>Fungi</taxon>
        <taxon>Dikarya</taxon>
        <taxon>Ascomycota</taxon>
        <taxon>Saccharomycotina</taxon>
        <taxon>Pichiomycetes</taxon>
        <taxon>Pichiales</taxon>
        <taxon>Pichiaceae</taxon>
        <taxon>Pichia</taxon>
    </lineage>
</organism>
<comment type="subcellular location">
    <subcellularLocation>
        <location evidence="1">Endoplasmic reticulum membrane</location>
        <topology evidence="1">Multi-pass membrane protein</topology>
    </subcellularLocation>
</comment>
<evidence type="ECO:0000313" key="9">
    <source>
        <dbReference type="EMBL" id="ODQ48531.1"/>
    </source>
</evidence>
<evidence type="ECO:0000256" key="2">
    <source>
        <dbReference type="ARBA" id="ARBA00009096"/>
    </source>
</evidence>
<name>A0A1E3NR34_9ASCO</name>
<proteinExistence type="inferred from homology"/>
<evidence type="ECO:0000259" key="8">
    <source>
        <dbReference type="PROSITE" id="PS51751"/>
    </source>
</evidence>
<dbReference type="InterPro" id="IPR051987">
    <property type="entry name" value="Sigma-2_receptor-like"/>
</dbReference>
<keyword evidence="10" id="KW-1185">Reference proteome</keyword>
<evidence type="ECO:0000256" key="1">
    <source>
        <dbReference type="ARBA" id="ARBA00004477"/>
    </source>
</evidence>
<evidence type="ECO:0000256" key="3">
    <source>
        <dbReference type="ARBA" id="ARBA00022692"/>
    </source>
</evidence>
<keyword evidence="5 7" id="KW-1133">Transmembrane helix</keyword>
<feature type="transmembrane region" description="Helical" evidence="7">
    <location>
        <begin position="7"/>
        <end position="27"/>
    </location>
</feature>
<evidence type="ECO:0000256" key="7">
    <source>
        <dbReference type="PIRNR" id="PIRNR031032"/>
    </source>
</evidence>
<keyword evidence="3 7" id="KW-0812">Transmembrane</keyword>
<dbReference type="AlphaFoldDB" id="A0A1E3NR34"/>
<dbReference type="GO" id="GO:0006626">
    <property type="term" value="P:protein targeting to mitochondrion"/>
    <property type="evidence" value="ECO:0007669"/>
    <property type="project" value="EnsemblFungi"/>
</dbReference>
<dbReference type="InterPro" id="IPR033118">
    <property type="entry name" value="EXPERA"/>
</dbReference>
<dbReference type="EMBL" id="KV454001">
    <property type="protein sequence ID" value="ODQ48531.1"/>
    <property type="molecule type" value="Genomic_DNA"/>
</dbReference>
<dbReference type="Pfam" id="PF05241">
    <property type="entry name" value="EBP"/>
    <property type="match status" value="1"/>
</dbReference>
<dbReference type="Proteomes" id="UP000094455">
    <property type="component" value="Unassembled WGS sequence"/>
</dbReference>
<evidence type="ECO:0000256" key="5">
    <source>
        <dbReference type="ARBA" id="ARBA00022989"/>
    </source>
</evidence>
<accession>A0A1E3NR34</accession>
<dbReference type="GeneID" id="30176901"/>
<feature type="domain" description="EXPERA" evidence="8">
    <location>
        <begin position="3"/>
        <end position="147"/>
    </location>
</feature>
<dbReference type="PROSITE" id="PS51751">
    <property type="entry name" value="EXPERA"/>
    <property type="match status" value="1"/>
</dbReference>
<dbReference type="RefSeq" id="XP_019019644.1">
    <property type="nucleotide sequence ID" value="XM_019160214.1"/>
</dbReference>
<keyword evidence="4 7" id="KW-0256">Endoplasmic reticulum</keyword>
<dbReference type="OrthoDB" id="433124at2759"/>
<dbReference type="PIRSF" id="PIRSF031032">
    <property type="entry name" value="TMP_97_prd"/>
    <property type="match status" value="1"/>
</dbReference>
<dbReference type="PANTHER" id="PTHR31204:SF1">
    <property type="entry name" value="SIGMA INTRACELLULAR RECEPTOR 2"/>
    <property type="match status" value="1"/>
</dbReference>
<comment type="similarity">
    <text evidence="2">Belongs to the TMEM97/sigma-2 receptor family.</text>
</comment>
<evidence type="ECO:0000256" key="6">
    <source>
        <dbReference type="ARBA" id="ARBA00023136"/>
    </source>
</evidence>
<gene>
    <name evidence="9" type="ORF">PICMEDRAFT_14087</name>
</gene>
<protein>
    <recommendedName>
        <fullName evidence="7">Efficient mitochondria targeting-associated protein 19</fullName>
    </recommendedName>
</protein>
<feature type="transmembrane region" description="Helical" evidence="7">
    <location>
        <begin position="129"/>
        <end position="148"/>
    </location>
</feature>
<dbReference type="GO" id="GO:0005789">
    <property type="term" value="C:endoplasmic reticulum membrane"/>
    <property type="evidence" value="ECO:0007669"/>
    <property type="project" value="UniProtKB-SubCell"/>
</dbReference>
<sequence length="168" mass="19886">MISDSVYFYYFLVHLPITVFMDATFVIPTEYQLPIQKQLSLFHIQQNKDFLAVEAPLWVRLFVIWELVFQLPFFVYAAINYLQNGRTKYSERTWPMFLLYGFNAGFTSLVCLIYVWTESGRHGLTMGETANLLGLYTPTTLIPFYMMYDFWVRIADQLQSVEHDKKDL</sequence>
<evidence type="ECO:0000313" key="10">
    <source>
        <dbReference type="Proteomes" id="UP000094455"/>
    </source>
</evidence>
<reference evidence="9 10" key="1">
    <citation type="journal article" date="2016" name="Proc. Natl. Acad. Sci. U.S.A.">
        <title>Comparative genomics of biotechnologically important yeasts.</title>
        <authorList>
            <person name="Riley R."/>
            <person name="Haridas S."/>
            <person name="Wolfe K.H."/>
            <person name="Lopes M.R."/>
            <person name="Hittinger C.T."/>
            <person name="Goeker M."/>
            <person name="Salamov A.A."/>
            <person name="Wisecaver J.H."/>
            <person name="Long T.M."/>
            <person name="Calvey C.H."/>
            <person name="Aerts A.L."/>
            <person name="Barry K.W."/>
            <person name="Choi C."/>
            <person name="Clum A."/>
            <person name="Coughlan A.Y."/>
            <person name="Deshpande S."/>
            <person name="Douglass A.P."/>
            <person name="Hanson S.J."/>
            <person name="Klenk H.-P."/>
            <person name="LaButti K.M."/>
            <person name="Lapidus A."/>
            <person name="Lindquist E.A."/>
            <person name="Lipzen A.M."/>
            <person name="Meier-Kolthoff J.P."/>
            <person name="Ohm R.A."/>
            <person name="Otillar R.P."/>
            <person name="Pangilinan J.L."/>
            <person name="Peng Y."/>
            <person name="Rokas A."/>
            <person name="Rosa C.A."/>
            <person name="Scheuner C."/>
            <person name="Sibirny A.A."/>
            <person name="Slot J.C."/>
            <person name="Stielow J.B."/>
            <person name="Sun H."/>
            <person name="Kurtzman C.P."/>
            <person name="Blackwell M."/>
            <person name="Grigoriev I.V."/>
            <person name="Jeffries T.W."/>
        </authorList>
    </citation>
    <scope>NUCLEOTIDE SEQUENCE [LARGE SCALE GENOMIC DNA]</scope>
    <source>
        <strain evidence="9 10">NRRL Y-2026</strain>
    </source>
</reference>
<keyword evidence="6 7" id="KW-0472">Membrane</keyword>
<dbReference type="PANTHER" id="PTHR31204">
    <property type="entry name" value="SIGMA INTRACELLULAR RECEPTOR 2"/>
    <property type="match status" value="1"/>
</dbReference>
<feature type="transmembrane region" description="Helical" evidence="7">
    <location>
        <begin position="94"/>
        <end position="117"/>
    </location>
</feature>
<feature type="transmembrane region" description="Helical" evidence="7">
    <location>
        <begin position="57"/>
        <end position="82"/>
    </location>
</feature>
<dbReference type="InterPro" id="IPR016964">
    <property type="entry name" value="Sigma2_recept"/>
</dbReference>
<evidence type="ECO:0000256" key="4">
    <source>
        <dbReference type="ARBA" id="ARBA00022824"/>
    </source>
</evidence>